<gene>
    <name evidence="2" type="ORF">Gogos_008088</name>
</gene>
<dbReference type="AlphaFoldDB" id="A0A7J9CBF7"/>
<sequence>EKDDIVLESVDKKTLPALSQISHHNRDSTHLPEKCEGEFGKEDDGRELRSKQMPLPFYAYLPSFLYSSSS</sequence>
<comment type="caution">
    <text evidence="2">The sequence shown here is derived from an EMBL/GenBank/DDBJ whole genome shotgun (WGS) entry which is preliminary data.</text>
</comment>
<accession>A0A7J9CBF7</accession>
<evidence type="ECO:0000313" key="3">
    <source>
        <dbReference type="Proteomes" id="UP000593579"/>
    </source>
</evidence>
<evidence type="ECO:0000313" key="2">
    <source>
        <dbReference type="EMBL" id="MBA0745515.1"/>
    </source>
</evidence>
<dbReference type="EMBL" id="JABEZY010000009">
    <property type="protein sequence ID" value="MBA0745515.1"/>
    <property type="molecule type" value="Genomic_DNA"/>
</dbReference>
<proteinExistence type="predicted"/>
<keyword evidence="3" id="KW-1185">Reference proteome</keyword>
<name>A0A7J9CBF7_GOSGO</name>
<reference evidence="2 3" key="1">
    <citation type="journal article" date="2019" name="Genome Biol. Evol.">
        <title>Insights into the evolution of the New World diploid cottons (Gossypium, subgenus Houzingenia) based on genome sequencing.</title>
        <authorList>
            <person name="Grover C.E."/>
            <person name="Arick M.A. 2nd"/>
            <person name="Thrash A."/>
            <person name="Conover J.L."/>
            <person name="Sanders W.S."/>
            <person name="Peterson D.G."/>
            <person name="Frelichowski J.E."/>
            <person name="Scheffler J.A."/>
            <person name="Scheffler B.E."/>
            <person name="Wendel J.F."/>
        </authorList>
    </citation>
    <scope>NUCLEOTIDE SEQUENCE [LARGE SCALE GENOMIC DNA]</scope>
    <source>
        <strain evidence="2">5</strain>
        <tissue evidence="2">Leaf</tissue>
    </source>
</reference>
<feature type="non-terminal residue" evidence="2">
    <location>
        <position position="1"/>
    </location>
</feature>
<feature type="region of interest" description="Disordered" evidence="1">
    <location>
        <begin position="18"/>
        <end position="47"/>
    </location>
</feature>
<evidence type="ECO:0000256" key="1">
    <source>
        <dbReference type="SAM" id="MobiDB-lite"/>
    </source>
</evidence>
<dbReference type="Proteomes" id="UP000593579">
    <property type="component" value="Unassembled WGS sequence"/>
</dbReference>
<organism evidence="2 3">
    <name type="scientific">Gossypium gossypioides</name>
    <name type="common">Mexican cotton</name>
    <name type="synonym">Selera gossypioides</name>
    <dbReference type="NCBI Taxonomy" id="34282"/>
    <lineage>
        <taxon>Eukaryota</taxon>
        <taxon>Viridiplantae</taxon>
        <taxon>Streptophyta</taxon>
        <taxon>Embryophyta</taxon>
        <taxon>Tracheophyta</taxon>
        <taxon>Spermatophyta</taxon>
        <taxon>Magnoliopsida</taxon>
        <taxon>eudicotyledons</taxon>
        <taxon>Gunneridae</taxon>
        <taxon>Pentapetalae</taxon>
        <taxon>rosids</taxon>
        <taxon>malvids</taxon>
        <taxon>Malvales</taxon>
        <taxon>Malvaceae</taxon>
        <taxon>Malvoideae</taxon>
        <taxon>Gossypium</taxon>
    </lineage>
</organism>
<feature type="compositionally biased region" description="Basic and acidic residues" evidence="1">
    <location>
        <begin position="24"/>
        <end position="47"/>
    </location>
</feature>
<protein>
    <submittedName>
        <fullName evidence="2">Uncharacterized protein</fullName>
    </submittedName>
</protein>